<reference evidence="2 3" key="1">
    <citation type="submission" date="2016-08" db="EMBL/GenBank/DDBJ databases">
        <authorList>
            <person name="Seilhamer J.J."/>
        </authorList>
    </citation>
    <scope>NUCLEOTIDE SEQUENCE [LARGE SCALE GENOMIC DNA]</scope>
    <source>
        <strain evidence="2 3">P1-7</strain>
    </source>
</reference>
<protein>
    <submittedName>
        <fullName evidence="2">Uncharacterized protein</fullName>
    </submittedName>
</protein>
<dbReference type="EMBL" id="FMAF01000009">
    <property type="protein sequence ID" value="SCB36290.1"/>
    <property type="molecule type" value="Genomic_DNA"/>
</dbReference>
<feature type="transmembrane region" description="Helical" evidence="1">
    <location>
        <begin position="45"/>
        <end position="65"/>
    </location>
</feature>
<sequence length="78" mass="8798">MMDWFPIVFIAFKVLVLGTGMFFAIKWHHDQGTSSNPTDIIKVTLECACYILVVVIVLALIYGLLDYLDFLPAGLNFN</sequence>
<evidence type="ECO:0000313" key="3">
    <source>
        <dbReference type="Proteomes" id="UP000199205"/>
    </source>
</evidence>
<keyword evidence="1" id="KW-1133">Transmembrane helix</keyword>
<dbReference type="RefSeq" id="WP_037198109.1">
    <property type="nucleotide sequence ID" value="NZ_FMAF01000009.1"/>
</dbReference>
<accession>A0A1C3W8H8</accession>
<feature type="transmembrane region" description="Helical" evidence="1">
    <location>
        <begin position="6"/>
        <end position="25"/>
    </location>
</feature>
<evidence type="ECO:0000313" key="2">
    <source>
        <dbReference type="EMBL" id="SCB36290.1"/>
    </source>
</evidence>
<keyword evidence="1" id="KW-0812">Transmembrane</keyword>
<dbReference type="AlphaFoldDB" id="A0A1C3W8H8"/>
<name>A0A1C3W8H8_9HYPH</name>
<keyword evidence="1" id="KW-0472">Membrane</keyword>
<dbReference type="Proteomes" id="UP000199205">
    <property type="component" value="Unassembled WGS sequence"/>
</dbReference>
<evidence type="ECO:0000256" key="1">
    <source>
        <dbReference type="SAM" id="Phobius"/>
    </source>
</evidence>
<proteinExistence type="predicted"/>
<gene>
    <name evidence="2" type="ORF">GA0061101_10944</name>
</gene>
<organism evidence="2 3">
    <name type="scientific">Rhizobium lusitanum</name>
    <dbReference type="NCBI Taxonomy" id="293958"/>
    <lineage>
        <taxon>Bacteria</taxon>
        <taxon>Pseudomonadati</taxon>
        <taxon>Pseudomonadota</taxon>
        <taxon>Alphaproteobacteria</taxon>
        <taxon>Hyphomicrobiales</taxon>
        <taxon>Rhizobiaceae</taxon>
        <taxon>Rhizobium/Agrobacterium group</taxon>
        <taxon>Rhizobium</taxon>
    </lineage>
</organism>